<gene>
    <name evidence="1" type="ORF">B0F90DRAFT_1721829</name>
</gene>
<reference evidence="1" key="1">
    <citation type="journal article" date="2022" name="New Phytol.">
        <title>Evolutionary transition to the ectomycorrhizal habit in the genomes of a hyperdiverse lineage of mushroom-forming fungi.</title>
        <authorList>
            <person name="Looney B."/>
            <person name="Miyauchi S."/>
            <person name="Morin E."/>
            <person name="Drula E."/>
            <person name="Courty P.E."/>
            <person name="Kohler A."/>
            <person name="Kuo A."/>
            <person name="LaButti K."/>
            <person name="Pangilinan J."/>
            <person name="Lipzen A."/>
            <person name="Riley R."/>
            <person name="Andreopoulos W."/>
            <person name="He G."/>
            <person name="Johnson J."/>
            <person name="Nolan M."/>
            <person name="Tritt A."/>
            <person name="Barry K.W."/>
            <person name="Grigoriev I.V."/>
            <person name="Nagy L.G."/>
            <person name="Hibbett D."/>
            <person name="Henrissat B."/>
            <person name="Matheny P.B."/>
            <person name="Labbe J."/>
            <person name="Martin F.M."/>
        </authorList>
    </citation>
    <scope>NUCLEOTIDE SEQUENCE</scope>
    <source>
        <strain evidence="1">BPL690</strain>
    </source>
</reference>
<keyword evidence="2" id="KW-1185">Reference proteome</keyword>
<organism evidence="1 2">
    <name type="scientific">Multifurca ochricompacta</name>
    <dbReference type="NCBI Taxonomy" id="376703"/>
    <lineage>
        <taxon>Eukaryota</taxon>
        <taxon>Fungi</taxon>
        <taxon>Dikarya</taxon>
        <taxon>Basidiomycota</taxon>
        <taxon>Agaricomycotina</taxon>
        <taxon>Agaricomycetes</taxon>
        <taxon>Russulales</taxon>
        <taxon>Russulaceae</taxon>
        <taxon>Multifurca</taxon>
    </lineage>
</organism>
<evidence type="ECO:0000313" key="2">
    <source>
        <dbReference type="Proteomes" id="UP001203297"/>
    </source>
</evidence>
<dbReference type="EMBL" id="WTXG01000017">
    <property type="protein sequence ID" value="KAI0300619.1"/>
    <property type="molecule type" value="Genomic_DNA"/>
</dbReference>
<proteinExistence type="predicted"/>
<dbReference type="Proteomes" id="UP001203297">
    <property type="component" value="Unassembled WGS sequence"/>
</dbReference>
<dbReference type="AlphaFoldDB" id="A0AAD4M5U1"/>
<name>A0AAD4M5U1_9AGAM</name>
<evidence type="ECO:0000313" key="1">
    <source>
        <dbReference type="EMBL" id="KAI0300619.1"/>
    </source>
</evidence>
<sequence>MNTPQVSFLPADILVDGFISRTFTPEDANYYLMLLLRAPVGHYFLQYYGISYQNGGWYITQNAGVIQQPLPGIGASTLLLDCTIRTSLGTVVPQNRWAPSDEVDIRRHVEGATLQLPVFFVNQMGGVGFWLPDILQGRDRDLYNGNMAAPLGGRSTTHIRINWPGYVSWRRQIPTRDETRDRKPITLARFMKHIGTSVDRFFKDCAAGGHMPDGPWRIGADGITHGHVKVIGAVHVSAGSWMPIMQLTEYVF</sequence>
<comment type="caution">
    <text evidence="1">The sequence shown here is derived from an EMBL/GenBank/DDBJ whole genome shotgun (WGS) entry which is preliminary data.</text>
</comment>
<accession>A0AAD4M5U1</accession>
<protein>
    <submittedName>
        <fullName evidence="1">Uncharacterized protein</fullName>
    </submittedName>
</protein>